<feature type="transmembrane region" description="Helical" evidence="7">
    <location>
        <begin position="429"/>
        <end position="449"/>
    </location>
</feature>
<dbReference type="Proteomes" id="UP000186817">
    <property type="component" value="Unassembled WGS sequence"/>
</dbReference>
<gene>
    <name evidence="9" type="primary">scn4aa</name>
    <name evidence="9" type="ORF">AK812_SmicGene10161</name>
</gene>
<dbReference type="InterPro" id="IPR027359">
    <property type="entry name" value="Volt_channel_dom_sf"/>
</dbReference>
<dbReference type="Gene3D" id="1.10.287.70">
    <property type="match status" value="1"/>
</dbReference>
<dbReference type="InterPro" id="IPR018247">
    <property type="entry name" value="EF_Hand_1_Ca_BS"/>
</dbReference>
<feature type="transmembrane region" description="Helical" evidence="7">
    <location>
        <begin position="494"/>
        <end position="527"/>
    </location>
</feature>
<evidence type="ECO:0000256" key="4">
    <source>
        <dbReference type="ARBA" id="ARBA00022989"/>
    </source>
</evidence>
<keyword evidence="2 7" id="KW-0812">Transmembrane</keyword>
<dbReference type="Pfam" id="PF00520">
    <property type="entry name" value="Ion_trans"/>
    <property type="match status" value="1"/>
</dbReference>
<dbReference type="Gene3D" id="3.40.50.720">
    <property type="entry name" value="NAD(P)-binding Rossmann-like Domain"/>
    <property type="match status" value="1"/>
</dbReference>
<evidence type="ECO:0000256" key="6">
    <source>
        <dbReference type="SAM" id="Coils"/>
    </source>
</evidence>
<dbReference type="PROSITE" id="PS00018">
    <property type="entry name" value="EF_HAND_1"/>
    <property type="match status" value="2"/>
</dbReference>
<feature type="transmembrane region" description="Helical" evidence="7">
    <location>
        <begin position="547"/>
        <end position="573"/>
    </location>
</feature>
<evidence type="ECO:0000313" key="10">
    <source>
        <dbReference type="Proteomes" id="UP000186817"/>
    </source>
</evidence>
<feature type="domain" description="EF-hand" evidence="8">
    <location>
        <begin position="628"/>
        <end position="663"/>
    </location>
</feature>
<dbReference type="InterPro" id="IPR002048">
    <property type="entry name" value="EF_hand_dom"/>
</dbReference>
<keyword evidence="9" id="KW-0813">Transport</keyword>
<dbReference type="SMART" id="SM00054">
    <property type="entry name" value="EFh"/>
    <property type="match status" value="2"/>
</dbReference>
<evidence type="ECO:0000256" key="3">
    <source>
        <dbReference type="ARBA" id="ARBA00022837"/>
    </source>
</evidence>
<feature type="domain" description="EF-hand" evidence="8">
    <location>
        <begin position="670"/>
        <end position="705"/>
    </location>
</feature>
<feature type="transmembrane region" description="Helical" evidence="7">
    <location>
        <begin position="580"/>
        <end position="604"/>
    </location>
</feature>
<evidence type="ECO:0000256" key="7">
    <source>
        <dbReference type="SAM" id="Phobius"/>
    </source>
</evidence>
<dbReference type="Gene3D" id="1.10.238.10">
    <property type="entry name" value="EF-hand"/>
    <property type="match status" value="1"/>
</dbReference>
<dbReference type="SUPFAM" id="SSF81324">
    <property type="entry name" value="Voltage-gated potassium channels"/>
    <property type="match status" value="1"/>
</dbReference>
<dbReference type="GO" id="GO:0016020">
    <property type="term" value="C:membrane"/>
    <property type="evidence" value="ECO:0007669"/>
    <property type="project" value="UniProtKB-SubCell"/>
</dbReference>
<protein>
    <submittedName>
        <fullName evidence="9">Sodium channel protein type 4 subunit alpha A</fullName>
    </submittedName>
</protein>
<sequence>MGDELFMMFQGYTAASSRRACSLNRKIDEDIDFEFLQEDIEDIFSRLLPTGRTWTGAQGTTWVQLHPAHEKKGGWLALHGRCFGVDAELLRAEDGGGAGELWEAAAGTDGAMPAQKGGCVVTGGLSGFGLMMAREMAVTGHSPVVTVSRSGRNSMPVEALSELDVIQVLHPYQPPVCEHMPAMEPPAEELQGALQKLETLQQQQQESAAGLQLLATQHRDWQAAVAELLGQVESSLRDDASDSTPMAARPVCKEASMALSARPSIRSVRSSVISSELNDPIPRETESVQLEDLDEREKFTRLNAVSFLRKGPQMPSTHKLVGRGPLSKLVLEFMPDAAENLPLVPLRGWSWLRQTARELVKSRWFETLAGLIILLNLITIGAEAQLSLDREANADALYFLGIMEQLFLIIYSLEVILRVMAGGWSVFCDLWFLMDLALVSIGILALVVFPGMYTIGFDIPLEGFETFLVVRGLRLLRLFRAMRTFRYFKIMWRLVYALLSCGQTILSTTLLIVVFLFICACVAIEIIAKDKTLLANETTAKIIEDNFFGLFKAAMTFLQFVTLDSIAAIYFPLIMSKPELFAFFAPILMFISIGLMNLVTAALVENAMEQTANQADEDKKELQQQLKRAIPALIEVFHDLDKDQNGMLTYEELQDVPMEDFVPGRLMESIHVETMADFFHYLDVDGSGNVSQTEFVEGLLNLCLQDVPIWTIQTLKLLRRIHAQVHSLQNDISALKRWRY</sequence>
<evidence type="ECO:0000256" key="2">
    <source>
        <dbReference type="ARBA" id="ARBA00022692"/>
    </source>
</evidence>
<dbReference type="InterPro" id="IPR005821">
    <property type="entry name" value="Ion_trans_dom"/>
</dbReference>
<dbReference type="GO" id="GO:0005509">
    <property type="term" value="F:calcium ion binding"/>
    <property type="evidence" value="ECO:0007669"/>
    <property type="project" value="InterPro"/>
</dbReference>
<dbReference type="EMBL" id="LSRX01000158">
    <property type="protein sequence ID" value="OLQ06546.1"/>
    <property type="molecule type" value="Genomic_DNA"/>
</dbReference>
<keyword evidence="10" id="KW-1185">Reference proteome</keyword>
<keyword evidence="4 7" id="KW-1133">Transmembrane helix</keyword>
<dbReference type="OrthoDB" id="431720at2759"/>
<dbReference type="PANTHER" id="PTHR46726:SF1">
    <property type="entry name" value="TWO-PORE CALCIUM CHANNEL 3"/>
    <property type="match status" value="1"/>
</dbReference>
<dbReference type="Pfam" id="PF13499">
    <property type="entry name" value="EF-hand_7"/>
    <property type="match status" value="1"/>
</dbReference>
<dbReference type="InterPro" id="IPR011992">
    <property type="entry name" value="EF-hand-dom_pair"/>
</dbReference>
<dbReference type="SUPFAM" id="SSF47473">
    <property type="entry name" value="EF-hand"/>
    <property type="match status" value="1"/>
</dbReference>
<name>A0A1Q9EGI0_SYMMI</name>
<dbReference type="Gene3D" id="1.20.120.350">
    <property type="entry name" value="Voltage-gated potassium channels. Chain C"/>
    <property type="match status" value="1"/>
</dbReference>
<evidence type="ECO:0000256" key="1">
    <source>
        <dbReference type="ARBA" id="ARBA00004141"/>
    </source>
</evidence>
<proteinExistence type="predicted"/>
<evidence type="ECO:0000313" key="9">
    <source>
        <dbReference type="EMBL" id="OLQ06546.1"/>
    </source>
</evidence>
<feature type="coiled-coil region" evidence="6">
    <location>
        <begin position="601"/>
        <end position="628"/>
    </location>
</feature>
<evidence type="ECO:0000259" key="8">
    <source>
        <dbReference type="PROSITE" id="PS50222"/>
    </source>
</evidence>
<keyword evidence="5 7" id="KW-0472">Membrane</keyword>
<reference evidence="9 10" key="1">
    <citation type="submission" date="2016-02" db="EMBL/GenBank/DDBJ databases">
        <title>Genome analysis of coral dinoflagellate symbionts highlights evolutionary adaptations to a symbiotic lifestyle.</title>
        <authorList>
            <person name="Aranda M."/>
            <person name="Li Y."/>
            <person name="Liew Y.J."/>
            <person name="Baumgarten S."/>
            <person name="Simakov O."/>
            <person name="Wilson M."/>
            <person name="Piel J."/>
            <person name="Ashoor H."/>
            <person name="Bougouffa S."/>
            <person name="Bajic V.B."/>
            <person name="Ryu T."/>
            <person name="Ravasi T."/>
            <person name="Bayer T."/>
            <person name="Micklem G."/>
            <person name="Kim H."/>
            <person name="Bhak J."/>
            <person name="Lajeunesse T.C."/>
            <person name="Voolstra C.R."/>
        </authorList>
    </citation>
    <scope>NUCLEOTIDE SEQUENCE [LARGE SCALE GENOMIC DNA]</scope>
    <source>
        <strain evidence="9 10">CCMP2467</strain>
    </source>
</reference>
<keyword evidence="6" id="KW-0175">Coiled coil</keyword>
<dbReference type="AlphaFoldDB" id="A0A1Q9EGI0"/>
<dbReference type="PANTHER" id="PTHR46726">
    <property type="entry name" value="TWO PORE CHANNEL 3"/>
    <property type="match status" value="1"/>
</dbReference>
<organism evidence="9 10">
    <name type="scientific">Symbiodinium microadriaticum</name>
    <name type="common">Dinoflagellate</name>
    <name type="synonym">Zooxanthella microadriatica</name>
    <dbReference type="NCBI Taxonomy" id="2951"/>
    <lineage>
        <taxon>Eukaryota</taxon>
        <taxon>Sar</taxon>
        <taxon>Alveolata</taxon>
        <taxon>Dinophyceae</taxon>
        <taxon>Suessiales</taxon>
        <taxon>Symbiodiniaceae</taxon>
        <taxon>Symbiodinium</taxon>
    </lineage>
</organism>
<dbReference type="CDD" id="cd00051">
    <property type="entry name" value="EFh"/>
    <property type="match status" value="1"/>
</dbReference>
<keyword evidence="9" id="KW-0406">Ion transport</keyword>
<keyword evidence="9" id="KW-0407">Ion channel</keyword>
<feature type="transmembrane region" description="Helical" evidence="7">
    <location>
        <begin position="396"/>
        <end position="417"/>
    </location>
</feature>
<dbReference type="GO" id="GO:0005216">
    <property type="term" value="F:monoatomic ion channel activity"/>
    <property type="evidence" value="ECO:0007669"/>
    <property type="project" value="InterPro"/>
</dbReference>
<comment type="subcellular location">
    <subcellularLocation>
        <location evidence="1">Membrane</location>
        <topology evidence="1">Multi-pass membrane protein</topology>
    </subcellularLocation>
</comment>
<comment type="caution">
    <text evidence="9">The sequence shown here is derived from an EMBL/GenBank/DDBJ whole genome shotgun (WGS) entry which is preliminary data.</text>
</comment>
<evidence type="ECO:0000256" key="5">
    <source>
        <dbReference type="ARBA" id="ARBA00023136"/>
    </source>
</evidence>
<keyword evidence="3" id="KW-0106">Calcium</keyword>
<accession>A0A1Q9EGI0</accession>
<dbReference type="PROSITE" id="PS50222">
    <property type="entry name" value="EF_HAND_2"/>
    <property type="match status" value="2"/>
</dbReference>